<dbReference type="Ensembl" id="ENSCANT00000035874.1">
    <property type="protein sequence ID" value="ENSCANP00000012962.1"/>
    <property type="gene ID" value="ENSCANG00000029893.1"/>
</dbReference>
<proteinExistence type="predicted"/>
<reference evidence="1" key="1">
    <citation type="submission" date="2025-08" db="UniProtKB">
        <authorList>
            <consortium name="Ensembl"/>
        </authorList>
    </citation>
    <scope>IDENTIFICATION</scope>
</reference>
<dbReference type="OMA" id="GEDASCY"/>
<accession>A0A2K5I8Y3</accession>
<organism evidence="1 2">
    <name type="scientific">Colobus angolensis palliatus</name>
    <name type="common">Peters' Angolan colobus</name>
    <dbReference type="NCBI Taxonomy" id="336983"/>
    <lineage>
        <taxon>Eukaryota</taxon>
        <taxon>Metazoa</taxon>
        <taxon>Chordata</taxon>
        <taxon>Craniata</taxon>
        <taxon>Vertebrata</taxon>
        <taxon>Euteleostomi</taxon>
        <taxon>Mammalia</taxon>
        <taxon>Eutheria</taxon>
        <taxon>Euarchontoglires</taxon>
        <taxon>Primates</taxon>
        <taxon>Haplorrhini</taxon>
        <taxon>Catarrhini</taxon>
        <taxon>Cercopithecidae</taxon>
        <taxon>Colobinae</taxon>
        <taxon>Colobus</taxon>
    </lineage>
</organism>
<name>A0A2K5I8Y3_COLAP</name>
<sequence length="67" mass="7675">FYQAVWVLFFNTVFNGYLKTEGNFKGEGASCYLVSHSTKASLLYLMLVAKQQLHRALVYWVPLQARG</sequence>
<dbReference type="Proteomes" id="UP000233080">
    <property type="component" value="Unassembled WGS sequence"/>
</dbReference>
<reference evidence="1" key="2">
    <citation type="submission" date="2025-09" db="UniProtKB">
        <authorList>
            <consortium name="Ensembl"/>
        </authorList>
    </citation>
    <scope>IDENTIFICATION</scope>
</reference>
<keyword evidence="2" id="KW-1185">Reference proteome</keyword>
<protein>
    <submittedName>
        <fullName evidence="1">Uncharacterized protein</fullName>
    </submittedName>
</protein>
<evidence type="ECO:0000313" key="2">
    <source>
        <dbReference type="Proteomes" id="UP000233080"/>
    </source>
</evidence>
<dbReference type="AlphaFoldDB" id="A0A2K5I8Y3"/>
<evidence type="ECO:0000313" key="1">
    <source>
        <dbReference type="Ensembl" id="ENSCANP00000012962.1"/>
    </source>
</evidence>